<protein>
    <submittedName>
        <fullName evidence="1">Uncharacterized protein</fullName>
    </submittedName>
</protein>
<accession>A0A455SLJ8</accession>
<proteinExistence type="predicted"/>
<sequence>MRAEKEAGLSKHVESGMRTAALQQAVQQRVRAVSVRDRPDGVIYEKA</sequence>
<evidence type="ECO:0000313" key="1">
    <source>
        <dbReference type="EMBL" id="BBH87792.1"/>
    </source>
</evidence>
<dbReference type="AlphaFoldDB" id="A0A455SLJ8"/>
<gene>
    <name evidence="1" type="ORF">KTC_25430</name>
</gene>
<name>A0A455SLJ8_9CHLR</name>
<dbReference type="EMBL" id="AP019376">
    <property type="protein sequence ID" value="BBH87792.1"/>
    <property type="molecule type" value="Genomic_DNA"/>
</dbReference>
<organism evidence="1">
    <name type="scientific">Thermosporothrix sp. COM3</name>
    <dbReference type="NCBI Taxonomy" id="2490863"/>
    <lineage>
        <taxon>Bacteria</taxon>
        <taxon>Bacillati</taxon>
        <taxon>Chloroflexota</taxon>
        <taxon>Ktedonobacteria</taxon>
        <taxon>Ktedonobacterales</taxon>
        <taxon>Thermosporotrichaceae</taxon>
        <taxon>Thermosporothrix</taxon>
    </lineage>
</organism>
<reference evidence="1" key="1">
    <citation type="submission" date="2018-12" db="EMBL/GenBank/DDBJ databases">
        <title>Novel natural products biosynthetic potential of the class Ktedonobacteria.</title>
        <authorList>
            <person name="Zheng Y."/>
            <person name="Saitou A."/>
            <person name="Wang C.M."/>
            <person name="Toyoda A."/>
            <person name="Minakuchi Y."/>
            <person name="Sekiguchi Y."/>
            <person name="Ueda K."/>
            <person name="Takano H."/>
            <person name="Sakai Y."/>
            <person name="Yokota A."/>
            <person name="Yabe S."/>
        </authorList>
    </citation>
    <scope>NUCLEOTIDE SEQUENCE</scope>
    <source>
        <strain evidence="1">COM3</strain>
    </source>
</reference>